<dbReference type="GeneID" id="101710785"/>
<dbReference type="RefSeq" id="XP_021115831.1">
    <property type="nucleotide sequence ID" value="XM_021260172.1"/>
</dbReference>
<reference evidence="3" key="1">
    <citation type="submission" date="2025-08" db="UniProtKB">
        <authorList>
            <consortium name="RefSeq"/>
        </authorList>
    </citation>
    <scope>IDENTIFICATION</scope>
</reference>
<dbReference type="PANTHER" id="PTHR47398">
    <property type="entry name" value="PROLINE-RICH PROTEIN 3"/>
    <property type="match status" value="1"/>
</dbReference>
<evidence type="ECO:0000256" key="1">
    <source>
        <dbReference type="SAM" id="MobiDB-lite"/>
    </source>
</evidence>
<dbReference type="InterPro" id="IPR042805">
    <property type="entry name" value="PRR3"/>
</dbReference>
<dbReference type="GO" id="GO:0003723">
    <property type="term" value="F:RNA binding"/>
    <property type="evidence" value="ECO:0007669"/>
    <property type="project" value="TreeGrafter"/>
</dbReference>
<protein>
    <submittedName>
        <fullName evidence="3">Proline-rich protein 3 isoform X1</fullName>
    </submittedName>
</protein>
<feature type="compositionally biased region" description="Pro residues" evidence="1">
    <location>
        <begin position="95"/>
        <end position="106"/>
    </location>
</feature>
<dbReference type="Proteomes" id="UP000694906">
    <property type="component" value="Unplaced"/>
</dbReference>
<evidence type="ECO:0000313" key="3">
    <source>
        <dbReference type="RefSeq" id="XP_021115831.1"/>
    </source>
</evidence>
<feature type="compositionally biased region" description="Low complexity" evidence="1">
    <location>
        <begin position="13"/>
        <end position="22"/>
    </location>
</feature>
<feature type="compositionally biased region" description="Pro residues" evidence="1">
    <location>
        <begin position="71"/>
        <end position="80"/>
    </location>
</feature>
<gene>
    <name evidence="3" type="primary">Prr3</name>
</gene>
<accession>A0AAX6T1F3</accession>
<dbReference type="AlphaFoldDB" id="A0AAX6T1F3"/>
<dbReference type="CTD" id="80742"/>
<dbReference type="PANTHER" id="PTHR47398:SF1">
    <property type="entry name" value="PROLINE-RICH PROTEIN 3-RELATED"/>
    <property type="match status" value="1"/>
</dbReference>
<sequence>MPARHGRRPFAPDPAAAATPQPRKWGGGSLGLTAHRPRKRNQRPLPHCPPDPAAAIAAATMPKRKKQSQQQPPPPQQPPVPDREKTGDEEDESPIGPPSLLGPPPMANGKPGNPKSALHRGPPGSRGPTIPPLLSLPPPPRGRGPFRGGLGPRTSPYGRGWWGVSAEPPFPGPGHRGPFWESFHKEQRNPRRLKSWSLVKNTCPPKDGPQAMEVFTHLQTNPAALSVDTFPKRATADTRTSVPSTIRALTDLLCETVSSPPAHGSVTPAVRLSRPTPRCGVQSCAWSLVRGGCCLLTPPPGLALGTPTRPLDCLPDPPPPSDC</sequence>
<feature type="compositionally biased region" description="Pro residues" evidence="1">
    <location>
        <begin position="129"/>
        <end position="142"/>
    </location>
</feature>
<keyword evidence="2" id="KW-1185">Reference proteome</keyword>
<name>A0AAX6T1F3_HETGA</name>
<organism evidence="2 3">
    <name type="scientific">Heterocephalus glaber</name>
    <name type="common">Naked mole rat</name>
    <dbReference type="NCBI Taxonomy" id="10181"/>
    <lineage>
        <taxon>Eukaryota</taxon>
        <taxon>Metazoa</taxon>
        <taxon>Chordata</taxon>
        <taxon>Craniata</taxon>
        <taxon>Vertebrata</taxon>
        <taxon>Euteleostomi</taxon>
        <taxon>Mammalia</taxon>
        <taxon>Eutheria</taxon>
        <taxon>Euarchontoglires</taxon>
        <taxon>Glires</taxon>
        <taxon>Rodentia</taxon>
        <taxon>Hystricomorpha</taxon>
        <taxon>Bathyergidae</taxon>
        <taxon>Heterocephalus</taxon>
    </lineage>
</organism>
<feature type="region of interest" description="Disordered" evidence="1">
    <location>
        <begin position="1"/>
        <end position="154"/>
    </location>
</feature>
<evidence type="ECO:0000313" key="2">
    <source>
        <dbReference type="Proteomes" id="UP000694906"/>
    </source>
</evidence>
<proteinExistence type="predicted"/>